<accession>A0AAW2QHK8</accession>
<dbReference type="AlphaFoldDB" id="A0AAW2QHK8"/>
<gene>
    <name evidence="2" type="ORF">Sradi_3628700</name>
</gene>
<evidence type="ECO:0000256" key="1">
    <source>
        <dbReference type="SAM" id="MobiDB-lite"/>
    </source>
</evidence>
<protein>
    <submittedName>
        <fullName evidence="2">Uncharacterized protein</fullName>
    </submittedName>
</protein>
<comment type="caution">
    <text evidence="2">The sequence shown here is derived from an EMBL/GenBank/DDBJ whole genome shotgun (WGS) entry which is preliminary data.</text>
</comment>
<evidence type="ECO:0000313" key="2">
    <source>
        <dbReference type="EMBL" id="KAL0367386.1"/>
    </source>
</evidence>
<sequence>MNNGNENGESHQELQQLQLLKRDPTEHHGSDEDTFEVARAKGRLRRGLTTGQPEKIVTHSHARVQSSSSQHCQ</sequence>
<reference evidence="2" key="1">
    <citation type="submission" date="2020-06" db="EMBL/GenBank/DDBJ databases">
        <authorList>
            <person name="Li T."/>
            <person name="Hu X."/>
            <person name="Zhang T."/>
            <person name="Song X."/>
            <person name="Zhang H."/>
            <person name="Dai N."/>
            <person name="Sheng W."/>
            <person name="Hou X."/>
            <person name="Wei L."/>
        </authorList>
    </citation>
    <scope>NUCLEOTIDE SEQUENCE</scope>
    <source>
        <strain evidence="2">G02</strain>
        <tissue evidence="2">Leaf</tissue>
    </source>
</reference>
<proteinExistence type="predicted"/>
<feature type="compositionally biased region" description="Basic and acidic residues" evidence="1">
    <location>
        <begin position="20"/>
        <end position="39"/>
    </location>
</feature>
<name>A0AAW2QHK8_SESRA</name>
<feature type="compositionally biased region" description="Polar residues" evidence="1">
    <location>
        <begin position="63"/>
        <end position="73"/>
    </location>
</feature>
<reference evidence="2" key="2">
    <citation type="journal article" date="2024" name="Plant">
        <title>Genomic evolution and insights into agronomic trait innovations of Sesamum species.</title>
        <authorList>
            <person name="Miao H."/>
            <person name="Wang L."/>
            <person name="Qu L."/>
            <person name="Liu H."/>
            <person name="Sun Y."/>
            <person name="Le M."/>
            <person name="Wang Q."/>
            <person name="Wei S."/>
            <person name="Zheng Y."/>
            <person name="Lin W."/>
            <person name="Duan Y."/>
            <person name="Cao H."/>
            <person name="Xiong S."/>
            <person name="Wang X."/>
            <person name="Wei L."/>
            <person name="Li C."/>
            <person name="Ma Q."/>
            <person name="Ju M."/>
            <person name="Zhao R."/>
            <person name="Li G."/>
            <person name="Mu C."/>
            <person name="Tian Q."/>
            <person name="Mei H."/>
            <person name="Zhang T."/>
            <person name="Gao T."/>
            <person name="Zhang H."/>
        </authorList>
    </citation>
    <scope>NUCLEOTIDE SEQUENCE</scope>
    <source>
        <strain evidence="2">G02</strain>
    </source>
</reference>
<organism evidence="2">
    <name type="scientific">Sesamum radiatum</name>
    <name type="common">Black benniseed</name>
    <dbReference type="NCBI Taxonomy" id="300843"/>
    <lineage>
        <taxon>Eukaryota</taxon>
        <taxon>Viridiplantae</taxon>
        <taxon>Streptophyta</taxon>
        <taxon>Embryophyta</taxon>
        <taxon>Tracheophyta</taxon>
        <taxon>Spermatophyta</taxon>
        <taxon>Magnoliopsida</taxon>
        <taxon>eudicotyledons</taxon>
        <taxon>Gunneridae</taxon>
        <taxon>Pentapetalae</taxon>
        <taxon>asterids</taxon>
        <taxon>lamiids</taxon>
        <taxon>Lamiales</taxon>
        <taxon>Pedaliaceae</taxon>
        <taxon>Sesamum</taxon>
    </lineage>
</organism>
<feature type="region of interest" description="Disordered" evidence="1">
    <location>
        <begin position="1"/>
        <end position="73"/>
    </location>
</feature>
<dbReference type="EMBL" id="JACGWJ010000015">
    <property type="protein sequence ID" value="KAL0367386.1"/>
    <property type="molecule type" value="Genomic_DNA"/>
</dbReference>